<feature type="non-terminal residue" evidence="2">
    <location>
        <position position="1"/>
    </location>
</feature>
<gene>
    <name evidence="2" type="ORF">JBS370_LOCUS41872</name>
</gene>
<evidence type="ECO:0000313" key="3">
    <source>
        <dbReference type="Proteomes" id="UP000663836"/>
    </source>
</evidence>
<proteinExistence type="predicted"/>
<dbReference type="Proteomes" id="UP000663836">
    <property type="component" value="Unassembled WGS sequence"/>
</dbReference>
<dbReference type="EMBL" id="CAJOBD010050229">
    <property type="protein sequence ID" value="CAF4349173.1"/>
    <property type="molecule type" value="Genomic_DNA"/>
</dbReference>
<organism evidence="2 3">
    <name type="scientific">Rotaria sordida</name>
    <dbReference type="NCBI Taxonomy" id="392033"/>
    <lineage>
        <taxon>Eukaryota</taxon>
        <taxon>Metazoa</taxon>
        <taxon>Spiralia</taxon>
        <taxon>Gnathifera</taxon>
        <taxon>Rotifera</taxon>
        <taxon>Eurotatoria</taxon>
        <taxon>Bdelloidea</taxon>
        <taxon>Philodinida</taxon>
        <taxon>Philodinidae</taxon>
        <taxon>Rotaria</taxon>
    </lineage>
</organism>
<sequence>ILTKQVRLFLQLVAINQSHESIAYEKRMTDDHRDFSFSTLSSIDPIDIPLKNTDLKSSSEQTTRRASGYSEYDHRPLTN</sequence>
<dbReference type="AlphaFoldDB" id="A0A820L4A5"/>
<evidence type="ECO:0000256" key="1">
    <source>
        <dbReference type="SAM" id="MobiDB-lite"/>
    </source>
</evidence>
<feature type="compositionally biased region" description="Polar residues" evidence="1">
    <location>
        <begin position="55"/>
        <end position="65"/>
    </location>
</feature>
<evidence type="ECO:0000313" key="2">
    <source>
        <dbReference type="EMBL" id="CAF4349173.1"/>
    </source>
</evidence>
<feature type="region of interest" description="Disordered" evidence="1">
    <location>
        <begin position="51"/>
        <end position="79"/>
    </location>
</feature>
<name>A0A820L4A5_9BILA</name>
<accession>A0A820L4A5</accession>
<reference evidence="2" key="1">
    <citation type="submission" date="2021-02" db="EMBL/GenBank/DDBJ databases">
        <authorList>
            <person name="Nowell W R."/>
        </authorList>
    </citation>
    <scope>NUCLEOTIDE SEQUENCE</scope>
</reference>
<comment type="caution">
    <text evidence="2">The sequence shown here is derived from an EMBL/GenBank/DDBJ whole genome shotgun (WGS) entry which is preliminary data.</text>
</comment>
<protein>
    <submittedName>
        <fullName evidence="2">Uncharacterized protein</fullName>
    </submittedName>
</protein>